<keyword evidence="10" id="KW-1185">Reference proteome</keyword>
<reference evidence="10" key="1">
    <citation type="journal article" date="2019" name="Int. J. Syst. Evol. Microbiol.">
        <title>The Global Catalogue of Microorganisms (GCM) 10K type strain sequencing project: providing services to taxonomists for standard genome sequencing and annotation.</title>
        <authorList>
            <consortium name="The Broad Institute Genomics Platform"/>
            <consortium name="The Broad Institute Genome Sequencing Center for Infectious Disease"/>
            <person name="Wu L."/>
            <person name="Ma J."/>
        </authorList>
    </citation>
    <scope>NUCLEOTIDE SEQUENCE [LARGE SCALE GENOMIC DNA]</scope>
    <source>
        <strain evidence="10">CGMCC 1.12471</strain>
    </source>
</reference>
<keyword evidence="9" id="KW-0121">Carboxypeptidase</keyword>
<dbReference type="InterPro" id="IPR012338">
    <property type="entry name" value="Beta-lactam/transpept-like"/>
</dbReference>
<keyword evidence="9" id="KW-0645">Protease</keyword>
<keyword evidence="4" id="KW-0133">Cell shape</keyword>
<sequence length="405" mass="43126">MPRTETPRYGLRRAVAAVLGVFILVVGVGVPVAIVSPVPAAVAHVSAAELEDTRAADPALPSFGSAGIGAVGLPGLLAKSGPQRPRTMASITKIVTALVVLEAKPLGPKEQGPTITFTQRDVSILSDVIARNGSWQEVRAGWRTSERAALETMLIPSANNYATSLAVWAYGSEGAYLKAARAWLGQHHLDDTTVFDANGLDEDNRSTPADLVELGRLALADPVVASIVRKPSAQEPNVGGLENTNELLGDDGIDGIKTGTYTTGANLLFSADVTVGSRTVQLVGVILGARTHPELDAKVPALLRSVRKGLHDVELTTRGESFATYRMHWGGVAHAVPKRSESMLVWGRVRVERHADVKRITGGRKGERVGSVTYSVGKRTVSVPLVLDRDVLAAPVWWRLTHPVR</sequence>
<comment type="caution">
    <text evidence="9">The sequence shown here is derived from an EMBL/GenBank/DDBJ whole genome shotgun (WGS) entry which is preliminary data.</text>
</comment>
<keyword evidence="5" id="KW-0573">Peptidoglycan synthesis</keyword>
<evidence type="ECO:0000256" key="3">
    <source>
        <dbReference type="ARBA" id="ARBA00022801"/>
    </source>
</evidence>
<proteinExistence type="inferred from homology"/>
<evidence type="ECO:0000256" key="7">
    <source>
        <dbReference type="RuleBase" id="RU004016"/>
    </source>
</evidence>
<evidence type="ECO:0000256" key="6">
    <source>
        <dbReference type="ARBA" id="ARBA00023316"/>
    </source>
</evidence>
<evidence type="ECO:0000256" key="5">
    <source>
        <dbReference type="ARBA" id="ARBA00022984"/>
    </source>
</evidence>
<dbReference type="InterPro" id="IPR001967">
    <property type="entry name" value="Peptidase_S11_N"/>
</dbReference>
<keyword evidence="3 9" id="KW-0378">Hydrolase</keyword>
<dbReference type="RefSeq" id="WP_377932921.1">
    <property type="nucleotide sequence ID" value="NZ_JBHUEA010000006.1"/>
</dbReference>
<evidence type="ECO:0000256" key="1">
    <source>
        <dbReference type="ARBA" id="ARBA00007164"/>
    </source>
</evidence>
<comment type="similarity">
    <text evidence="1 7">Belongs to the peptidase S11 family.</text>
</comment>
<dbReference type="SUPFAM" id="SSF56601">
    <property type="entry name" value="beta-lactamase/transpeptidase-like"/>
    <property type="match status" value="1"/>
</dbReference>
<keyword evidence="2" id="KW-0732">Signal</keyword>
<evidence type="ECO:0000256" key="2">
    <source>
        <dbReference type="ARBA" id="ARBA00022729"/>
    </source>
</evidence>
<dbReference type="GO" id="GO:0004180">
    <property type="term" value="F:carboxypeptidase activity"/>
    <property type="evidence" value="ECO:0007669"/>
    <property type="project" value="UniProtKB-KW"/>
</dbReference>
<evidence type="ECO:0000256" key="4">
    <source>
        <dbReference type="ARBA" id="ARBA00022960"/>
    </source>
</evidence>
<dbReference type="InterPro" id="IPR018044">
    <property type="entry name" value="Peptidase_S11"/>
</dbReference>
<dbReference type="Pfam" id="PF00768">
    <property type="entry name" value="Peptidase_S11"/>
    <property type="match status" value="1"/>
</dbReference>
<feature type="domain" description="Peptidase S11 D-alanyl-D-alanine carboxypeptidase A N-terminal" evidence="8">
    <location>
        <begin position="77"/>
        <end position="290"/>
    </location>
</feature>
<gene>
    <name evidence="9" type="ORF">ACFSBI_05720</name>
</gene>
<dbReference type="Proteomes" id="UP001597347">
    <property type="component" value="Unassembled WGS sequence"/>
</dbReference>
<protein>
    <submittedName>
        <fullName evidence="9">D-alanyl-D-alanine carboxypeptidase family protein</fullName>
        <ecNumber evidence="9">3.4.-.-</ecNumber>
    </submittedName>
</protein>
<keyword evidence="6" id="KW-0961">Cell wall biogenesis/degradation</keyword>
<evidence type="ECO:0000259" key="8">
    <source>
        <dbReference type="Pfam" id="PF00768"/>
    </source>
</evidence>
<dbReference type="Gene3D" id="3.40.710.10">
    <property type="entry name" value="DD-peptidase/beta-lactamase superfamily"/>
    <property type="match status" value="1"/>
</dbReference>
<evidence type="ECO:0000313" key="9">
    <source>
        <dbReference type="EMBL" id="MFD1721041.1"/>
    </source>
</evidence>
<organism evidence="9 10">
    <name type="scientific">Amnibacterium endophyticum</name>
    <dbReference type="NCBI Taxonomy" id="2109337"/>
    <lineage>
        <taxon>Bacteria</taxon>
        <taxon>Bacillati</taxon>
        <taxon>Actinomycetota</taxon>
        <taxon>Actinomycetes</taxon>
        <taxon>Micrococcales</taxon>
        <taxon>Microbacteriaceae</taxon>
        <taxon>Amnibacterium</taxon>
    </lineage>
</organism>
<dbReference type="EC" id="3.4.-.-" evidence="9"/>
<accession>A0ABW4LBY0</accession>
<name>A0ABW4LBY0_9MICO</name>
<dbReference type="PRINTS" id="PR00725">
    <property type="entry name" value="DADACBPTASE1"/>
</dbReference>
<evidence type="ECO:0000313" key="10">
    <source>
        <dbReference type="Proteomes" id="UP001597347"/>
    </source>
</evidence>
<dbReference type="EMBL" id="JBHUEA010000006">
    <property type="protein sequence ID" value="MFD1721041.1"/>
    <property type="molecule type" value="Genomic_DNA"/>
</dbReference>